<sequence length="265" mass="28812">MKSFVKTKLAVCLMGLAALSFNAAAATQNKTNAPAVSPAEKAKIEEVVHQYLVSHPEVLVEAMQVLQQKQYEQAQQTVKQTQQTASSFAKSLFHQANDPVAGNPDGKVTVVEFFDYQCPHCVDMAPVMSSIIKANPDLRVVFKDFPIRGPVSEFAARAALAANKQGKYDAFSHALLTSGQPLTQDSVLQTAKTIGLNVDKLKKDMEDQSIKDQLKANIKLAQDLKLFGTPALFIGKTNAKGSDTISYVPGSTDQKQLQSMIDQVK</sequence>
<dbReference type="PANTHER" id="PTHR13887">
    <property type="entry name" value="GLUTATHIONE S-TRANSFERASE KAPPA"/>
    <property type="match status" value="1"/>
</dbReference>
<accession>A0A5E4PI61</accession>
<organism evidence="7 8">
    <name type="scientific">Aquicella siphonis</name>
    <dbReference type="NCBI Taxonomy" id="254247"/>
    <lineage>
        <taxon>Bacteria</taxon>
        <taxon>Pseudomonadati</taxon>
        <taxon>Pseudomonadota</taxon>
        <taxon>Gammaproteobacteria</taxon>
        <taxon>Legionellales</taxon>
        <taxon>Coxiellaceae</taxon>
        <taxon>Aquicella</taxon>
    </lineage>
</organism>
<dbReference type="SUPFAM" id="SSF52833">
    <property type="entry name" value="Thioredoxin-like"/>
    <property type="match status" value="1"/>
</dbReference>
<evidence type="ECO:0000256" key="5">
    <source>
        <dbReference type="SAM" id="SignalP"/>
    </source>
</evidence>
<keyword evidence="1 5" id="KW-0732">Signal</keyword>
<dbReference type="InterPro" id="IPR036249">
    <property type="entry name" value="Thioredoxin-like_sf"/>
</dbReference>
<keyword evidence="2" id="KW-0560">Oxidoreductase</keyword>
<dbReference type="InterPro" id="IPR041205">
    <property type="entry name" value="ScsC_N"/>
</dbReference>
<dbReference type="RefSeq" id="WP_148340043.1">
    <property type="nucleotide sequence ID" value="NZ_LR699119.1"/>
</dbReference>
<protein>
    <submittedName>
        <fullName evidence="7">Disulfide bond formation protein D</fullName>
    </submittedName>
</protein>
<evidence type="ECO:0000256" key="2">
    <source>
        <dbReference type="ARBA" id="ARBA00023002"/>
    </source>
</evidence>
<evidence type="ECO:0000256" key="4">
    <source>
        <dbReference type="ARBA" id="ARBA00023284"/>
    </source>
</evidence>
<dbReference type="PROSITE" id="PS51352">
    <property type="entry name" value="THIOREDOXIN_2"/>
    <property type="match status" value="1"/>
</dbReference>
<dbReference type="EMBL" id="LR699119">
    <property type="protein sequence ID" value="VVC76740.1"/>
    <property type="molecule type" value="Genomic_DNA"/>
</dbReference>
<dbReference type="InterPro" id="IPR001853">
    <property type="entry name" value="DSBA-like_thioredoxin_dom"/>
</dbReference>
<dbReference type="PANTHER" id="PTHR13887:SF14">
    <property type="entry name" value="DISULFIDE BOND FORMATION PROTEIN D"/>
    <property type="match status" value="1"/>
</dbReference>
<dbReference type="KEGG" id="asip:AQUSIP_20650"/>
<evidence type="ECO:0000256" key="1">
    <source>
        <dbReference type="ARBA" id="ARBA00022729"/>
    </source>
</evidence>
<dbReference type="Pfam" id="PF01323">
    <property type="entry name" value="DSBA"/>
    <property type="match status" value="1"/>
</dbReference>
<evidence type="ECO:0000256" key="3">
    <source>
        <dbReference type="ARBA" id="ARBA00023157"/>
    </source>
</evidence>
<feature type="signal peptide" evidence="5">
    <location>
        <begin position="1"/>
        <end position="25"/>
    </location>
</feature>
<keyword evidence="4" id="KW-0676">Redox-active center</keyword>
<dbReference type="OrthoDB" id="9780340at2"/>
<feature type="chain" id="PRO_5022666714" evidence="5">
    <location>
        <begin position="26"/>
        <end position="265"/>
    </location>
</feature>
<feature type="domain" description="Thioredoxin" evidence="6">
    <location>
        <begin position="79"/>
        <end position="265"/>
    </location>
</feature>
<dbReference type="InterPro" id="IPR013766">
    <property type="entry name" value="Thioredoxin_domain"/>
</dbReference>
<keyword evidence="3" id="KW-1015">Disulfide bond</keyword>
<name>A0A5E4PI61_9COXI</name>
<dbReference type="AlphaFoldDB" id="A0A5E4PI61"/>
<keyword evidence="8" id="KW-1185">Reference proteome</keyword>
<dbReference type="GO" id="GO:0016491">
    <property type="term" value="F:oxidoreductase activity"/>
    <property type="evidence" value="ECO:0007669"/>
    <property type="project" value="UniProtKB-KW"/>
</dbReference>
<evidence type="ECO:0000313" key="7">
    <source>
        <dbReference type="EMBL" id="VVC76740.1"/>
    </source>
</evidence>
<proteinExistence type="predicted"/>
<gene>
    <name evidence="7" type="primary">bdbD</name>
    <name evidence="7" type="ORF">AQUSIP_20650</name>
</gene>
<evidence type="ECO:0000313" key="8">
    <source>
        <dbReference type="Proteomes" id="UP000324194"/>
    </source>
</evidence>
<dbReference type="Gene3D" id="3.40.30.10">
    <property type="entry name" value="Glutaredoxin"/>
    <property type="match status" value="1"/>
</dbReference>
<reference evidence="7 8" key="1">
    <citation type="submission" date="2019-08" db="EMBL/GenBank/DDBJ databases">
        <authorList>
            <person name="Guy L."/>
        </authorList>
    </citation>
    <scope>NUCLEOTIDE SEQUENCE [LARGE SCALE GENOMIC DNA]</scope>
    <source>
        <strain evidence="7 8">SGT-108</strain>
    </source>
</reference>
<evidence type="ECO:0000259" key="6">
    <source>
        <dbReference type="PROSITE" id="PS51352"/>
    </source>
</evidence>
<dbReference type="Proteomes" id="UP000324194">
    <property type="component" value="Chromosome 1"/>
</dbReference>
<dbReference type="CDD" id="cd03023">
    <property type="entry name" value="DsbA_Com1_like"/>
    <property type="match status" value="1"/>
</dbReference>
<dbReference type="Pfam" id="PF18312">
    <property type="entry name" value="ScsC_N"/>
    <property type="match status" value="1"/>
</dbReference>